<feature type="region of interest" description="Disordered" evidence="2">
    <location>
        <begin position="402"/>
        <end position="447"/>
    </location>
</feature>
<evidence type="ECO:0000313" key="4">
    <source>
        <dbReference type="Proteomes" id="UP000050741"/>
    </source>
</evidence>
<feature type="region of interest" description="Disordered" evidence="2">
    <location>
        <begin position="1"/>
        <end position="25"/>
    </location>
</feature>
<dbReference type="Gene3D" id="3.40.50.10190">
    <property type="entry name" value="BRCT domain"/>
    <property type="match status" value="2"/>
</dbReference>
<dbReference type="InterPro" id="IPR036420">
    <property type="entry name" value="BRCT_dom_sf"/>
</dbReference>
<dbReference type="WBParaSite" id="GPLIN_000946800">
    <property type="protein sequence ID" value="GPLIN_000946800"/>
    <property type="gene ID" value="GPLIN_000946800"/>
</dbReference>
<dbReference type="Pfam" id="PF12738">
    <property type="entry name" value="PTCB-BRCT"/>
    <property type="match status" value="1"/>
</dbReference>
<keyword evidence="4" id="KW-1185">Reference proteome</keyword>
<feature type="compositionally biased region" description="Low complexity" evidence="2">
    <location>
        <begin position="437"/>
        <end position="447"/>
    </location>
</feature>
<dbReference type="GO" id="GO:0007095">
    <property type="term" value="P:mitotic G2 DNA damage checkpoint signaling"/>
    <property type="evidence" value="ECO:0007669"/>
    <property type="project" value="TreeGrafter"/>
</dbReference>
<protein>
    <submittedName>
        <fullName evidence="5">PAX transactivation activation domain-interacting protein</fullName>
    </submittedName>
</protein>
<dbReference type="CDD" id="cd17731">
    <property type="entry name" value="BRCT_TopBP1_rpt2_like"/>
    <property type="match status" value="1"/>
</dbReference>
<dbReference type="SMART" id="SM00292">
    <property type="entry name" value="BRCT"/>
    <property type="match status" value="2"/>
</dbReference>
<keyword evidence="1" id="KW-0677">Repeat</keyword>
<sequence length="702" mass="76159">MKSGVEENIVEVEDDDHQKQNEEMPQTEAVVDGLRKQKKDLLDIDFVRSTLFEQVVVTFTGLSKDSREDLGAMIRKMGGRVWSAVDQKFTHLIAVKCDINSDKYKEARRHKLPVLLPSWIYAAVGAKDMETLNSVFSNEFIGAHKTPLFAECEVSVSGFLGSERVEIGRLVASHGGIFNGAMSRSSCTHLISATNYGEKYRRAREWGSVKVVTSRWLHKSIEMLIGMPQTVIPIAIHPAMQKQFAVRPLLVDQAMARQQQQPPHDGGSSCSSTTTSIATLPQHIGIGRVGDNECVFWQQQHHHQPSEEHFQLPIALRPSLVHYAQNEQKQQQQQDFLPTECNFHPKNGRQRPSSSSVDKVVVGDDECKTEPLDLSLTTRTKTNENGVGGIGSVVTETPLVQRRKRTNKGRTDEMAEKEKKLGKTTPESVLDDERRPSPTGTTLTTSSSIPLCCSSPSAFGPPPLIVVPVSTTASPSCSSSSAVVFTNGTTKCSSTAATVSAAATALTAADSSTRKRFLCDLCGDVSFLALETLIGHQKYYCRNRPRLDDVPEPSCCPTNSVKKLVVVPNNGIINSASSSTVTTAHHSLSSSAKKAAVMNAQCPFQAVNNESISAHQKQQQHSALPVICADCGYRAFTVRGLRTHVRLSHGTNSAEQTAAVNNKRAAATTTNGNGAAEAGERMASLDGGTTKYFEGTAAEGGE</sequence>
<dbReference type="InterPro" id="IPR059215">
    <property type="entry name" value="BRCT2_TopBP1-like"/>
</dbReference>
<reference evidence="5" key="2">
    <citation type="submission" date="2016-06" db="UniProtKB">
        <authorList>
            <consortium name="WormBaseParasite"/>
        </authorList>
    </citation>
    <scope>IDENTIFICATION</scope>
</reference>
<evidence type="ECO:0000256" key="1">
    <source>
        <dbReference type="ARBA" id="ARBA00022737"/>
    </source>
</evidence>
<organism evidence="4 5">
    <name type="scientific">Globodera pallida</name>
    <name type="common">Potato cyst nematode worm</name>
    <name type="synonym">Heterodera pallida</name>
    <dbReference type="NCBI Taxonomy" id="36090"/>
    <lineage>
        <taxon>Eukaryota</taxon>
        <taxon>Metazoa</taxon>
        <taxon>Ecdysozoa</taxon>
        <taxon>Nematoda</taxon>
        <taxon>Chromadorea</taxon>
        <taxon>Rhabditida</taxon>
        <taxon>Tylenchina</taxon>
        <taxon>Tylenchomorpha</taxon>
        <taxon>Tylenchoidea</taxon>
        <taxon>Heteroderidae</taxon>
        <taxon>Heteroderinae</taxon>
        <taxon>Globodera</taxon>
    </lineage>
</organism>
<dbReference type="Proteomes" id="UP000050741">
    <property type="component" value="Unassembled WGS sequence"/>
</dbReference>
<feature type="domain" description="BRCT" evidence="3">
    <location>
        <begin position="144"/>
        <end position="222"/>
    </location>
</feature>
<feature type="domain" description="BRCT" evidence="3">
    <location>
        <begin position="47"/>
        <end position="137"/>
    </location>
</feature>
<dbReference type="PROSITE" id="PS50172">
    <property type="entry name" value="BRCT"/>
    <property type="match status" value="2"/>
</dbReference>
<feature type="compositionally biased region" description="Low complexity" evidence="2">
    <location>
        <begin position="661"/>
        <end position="677"/>
    </location>
</feature>
<dbReference type="SUPFAM" id="SSF52113">
    <property type="entry name" value="BRCT domain"/>
    <property type="match status" value="2"/>
</dbReference>
<accession>A0A183C9C0</accession>
<dbReference type="PANTHER" id="PTHR13561">
    <property type="entry name" value="DNA REPLICATION REGULATOR DPB11-RELATED"/>
    <property type="match status" value="1"/>
</dbReference>
<feature type="region of interest" description="Disordered" evidence="2">
    <location>
        <begin position="256"/>
        <end position="275"/>
    </location>
</feature>
<feature type="region of interest" description="Disordered" evidence="2">
    <location>
        <begin position="661"/>
        <end position="688"/>
    </location>
</feature>
<dbReference type="AlphaFoldDB" id="A0A183C9C0"/>
<reference evidence="4" key="1">
    <citation type="submission" date="2014-05" db="EMBL/GenBank/DDBJ databases">
        <title>The genome and life-stage specific transcriptomes of Globodera pallida elucidate key aspects of plant parasitism by a cyst nematode.</title>
        <authorList>
            <person name="Cotton J.A."/>
            <person name="Lilley C.J."/>
            <person name="Jones L.M."/>
            <person name="Kikuchi T."/>
            <person name="Reid A.J."/>
            <person name="Thorpe P."/>
            <person name="Tsai I.J."/>
            <person name="Beasley H."/>
            <person name="Blok V."/>
            <person name="Cock P.J.A."/>
            <person name="Van den Akker S.E."/>
            <person name="Holroyd N."/>
            <person name="Hunt M."/>
            <person name="Mantelin S."/>
            <person name="Naghra H."/>
            <person name="Pain A."/>
            <person name="Palomares-Rius J.E."/>
            <person name="Zarowiecki M."/>
            <person name="Berriman M."/>
            <person name="Jones J.T."/>
            <person name="Urwin P.E."/>
        </authorList>
    </citation>
    <scope>NUCLEOTIDE SEQUENCE [LARGE SCALE GENOMIC DNA]</scope>
    <source>
        <strain evidence="4">Lindley</strain>
    </source>
</reference>
<dbReference type="PANTHER" id="PTHR13561:SF20">
    <property type="entry name" value="DNA TOPOISOMERASE 2-BINDING PROTEIN 1"/>
    <property type="match status" value="1"/>
</dbReference>
<name>A0A183C9C0_GLOPA</name>
<evidence type="ECO:0000259" key="3">
    <source>
        <dbReference type="PROSITE" id="PS50172"/>
    </source>
</evidence>
<dbReference type="CDD" id="cd00027">
    <property type="entry name" value="BRCT"/>
    <property type="match status" value="1"/>
</dbReference>
<dbReference type="Pfam" id="PF00533">
    <property type="entry name" value="BRCT"/>
    <property type="match status" value="1"/>
</dbReference>
<proteinExistence type="predicted"/>
<dbReference type="Gene3D" id="3.30.160.60">
    <property type="entry name" value="Classic Zinc Finger"/>
    <property type="match status" value="1"/>
</dbReference>
<evidence type="ECO:0000256" key="2">
    <source>
        <dbReference type="SAM" id="MobiDB-lite"/>
    </source>
</evidence>
<evidence type="ECO:0000313" key="5">
    <source>
        <dbReference type="WBParaSite" id="GPLIN_000946800"/>
    </source>
</evidence>
<dbReference type="GO" id="GO:0033314">
    <property type="term" value="P:mitotic DNA replication checkpoint signaling"/>
    <property type="evidence" value="ECO:0007669"/>
    <property type="project" value="TreeGrafter"/>
</dbReference>
<dbReference type="InterPro" id="IPR001357">
    <property type="entry name" value="BRCT_dom"/>
</dbReference>
<feature type="compositionally biased region" description="Basic and acidic residues" evidence="2">
    <location>
        <begin position="409"/>
        <end position="421"/>
    </location>
</feature>
<dbReference type="GO" id="GO:0006270">
    <property type="term" value="P:DNA replication initiation"/>
    <property type="evidence" value="ECO:0007669"/>
    <property type="project" value="TreeGrafter"/>
</dbReference>